<dbReference type="PANTHER" id="PTHR44688">
    <property type="entry name" value="DNA-BINDING TRANSCRIPTIONAL ACTIVATOR DEVR_DOSR"/>
    <property type="match status" value="1"/>
</dbReference>
<dbReference type="GO" id="GO:0006355">
    <property type="term" value="P:regulation of DNA-templated transcription"/>
    <property type="evidence" value="ECO:0007669"/>
    <property type="project" value="InterPro"/>
</dbReference>
<reference evidence="5 6" key="1">
    <citation type="submission" date="2016-12" db="EMBL/GenBank/DDBJ databases">
        <title>The draft genome sequence of Actinophytocola sp. 11-183.</title>
        <authorList>
            <person name="Wang W."/>
            <person name="Yuan L."/>
        </authorList>
    </citation>
    <scope>NUCLEOTIDE SEQUENCE [LARGE SCALE GENOMIC DNA]</scope>
    <source>
        <strain evidence="5 6">11-183</strain>
    </source>
</reference>
<dbReference type="Pfam" id="PF13191">
    <property type="entry name" value="AAA_16"/>
    <property type="match status" value="1"/>
</dbReference>
<feature type="domain" description="HTH luxR-type" evidence="4">
    <location>
        <begin position="702"/>
        <end position="759"/>
    </location>
</feature>
<dbReference type="InterPro" id="IPR036388">
    <property type="entry name" value="WH-like_DNA-bd_sf"/>
</dbReference>
<dbReference type="PRINTS" id="PR00038">
    <property type="entry name" value="HTHLUXR"/>
</dbReference>
<evidence type="ECO:0000259" key="4">
    <source>
        <dbReference type="SMART" id="SM00421"/>
    </source>
</evidence>
<keyword evidence="1" id="KW-0805">Transcription regulation</keyword>
<protein>
    <recommendedName>
        <fullName evidence="4">HTH luxR-type domain-containing protein</fullName>
    </recommendedName>
</protein>
<dbReference type="InterPro" id="IPR041664">
    <property type="entry name" value="AAA_16"/>
</dbReference>
<dbReference type="InterPro" id="IPR000792">
    <property type="entry name" value="Tscrpt_reg_LuxR_C"/>
</dbReference>
<dbReference type="InterPro" id="IPR016032">
    <property type="entry name" value="Sig_transdc_resp-reg_C-effctor"/>
</dbReference>
<name>A0A1Q8CPB9_9PSEU</name>
<evidence type="ECO:0000256" key="2">
    <source>
        <dbReference type="ARBA" id="ARBA00023125"/>
    </source>
</evidence>
<dbReference type="AlphaFoldDB" id="A0A1Q8CPB9"/>
<evidence type="ECO:0000313" key="6">
    <source>
        <dbReference type="Proteomes" id="UP000185596"/>
    </source>
</evidence>
<organism evidence="5 6">
    <name type="scientific">Actinophytocola xanthii</name>
    <dbReference type="NCBI Taxonomy" id="1912961"/>
    <lineage>
        <taxon>Bacteria</taxon>
        <taxon>Bacillati</taxon>
        <taxon>Actinomycetota</taxon>
        <taxon>Actinomycetes</taxon>
        <taxon>Pseudonocardiales</taxon>
        <taxon>Pseudonocardiaceae</taxon>
    </lineage>
</organism>
<comment type="caution">
    <text evidence="5">The sequence shown here is derived from an EMBL/GenBank/DDBJ whole genome shotgun (WGS) entry which is preliminary data.</text>
</comment>
<dbReference type="PANTHER" id="PTHR44688:SF16">
    <property type="entry name" value="DNA-BINDING TRANSCRIPTIONAL ACTIVATOR DEVR_DOSR"/>
    <property type="match status" value="1"/>
</dbReference>
<evidence type="ECO:0000256" key="3">
    <source>
        <dbReference type="ARBA" id="ARBA00023163"/>
    </source>
</evidence>
<evidence type="ECO:0000256" key="1">
    <source>
        <dbReference type="ARBA" id="ARBA00023015"/>
    </source>
</evidence>
<dbReference type="Proteomes" id="UP000185596">
    <property type="component" value="Unassembled WGS sequence"/>
</dbReference>
<dbReference type="SMART" id="SM00421">
    <property type="entry name" value="HTH_LUXR"/>
    <property type="match status" value="1"/>
</dbReference>
<gene>
    <name evidence="5" type="ORF">BU204_17715</name>
</gene>
<keyword evidence="3" id="KW-0804">Transcription</keyword>
<keyword evidence="2" id="KW-0238">DNA-binding</keyword>
<proteinExistence type="predicted"/>
<dbReference type="GO" id="GO:0003677">
    <property type="term" value="F:DNA binding"/>
    <property type="evidence" value="ECO:0007669"/>
    <property type="project" value="UniProtKB-KW"/>
</dbReference>
<sequence>MPRPLRRAGREAEVERLLGKVRALASCRGSGVVTVSGSPSLLDAALAVADQAGVLAASARCTPAEADLPYAMVSQLAATLRGVGHRLAVCPLRRSAAPAAAVSRLCAEFLALATRHPLLLTVEGLEWADPGSRRWWRAMTGRVSQAPLLLVACEESDRARVEPVIGRLPDDALALVRAMAVCGEVVDFDVVAALAAPRTLPVPAALELLVRLGLAVDGTRPRLADGAVAAGVLEAMTVTERAALARRAAELGRDAAIPDEHVAELLTAAPAVHGTWVVPLLRRVAARRLAAGGRGAATALLTRALREDAGTERPALLVDLALATGGRAADARLEQALLEAGADVPEEVLVRAADLLACGGNTPAVHRAVAAHRRRNAPGADGSAALAALGRLAVEDSATDPVLPALPALPELPEVSADPVVAGVLAWRLAARGRRRTRARELAATALRATGPATPFAARIHACRALRCAGDLDQAVRGLDQVLVDARRLNARTPAALALLERARVELGRGNPARAGEDVDSARAEVPFETLHPRLRAAAVAVDAARRLAAEQVESAERLLTAELPAGAADGAGWAGLQFVRGSLRMALADPRGALPYFLDCGRGLAARGWNSPALSHWRSMAALAHSALGDTAAAARLVRDALDRARRWGAPATLGHVHLLAARAGGEGSTAHLAQAVSLLGGTPFASAARSAAPPVFPPGAGRLAEGEERIAVLAAAGLANPEIARHLSVSTRTVEARLTGVYRKLALTGRRQLAEMLRPSPPSAVVAELHTVDEERLGPKHG</sequence>
<dbReference type="SUPFAM" id="SSF46894">
    <property type="entry name" value="C-terminal effector domain of the bipartite response regulators"/>
    <property type="match status" value="1"/>
</dbReference>
<evidence type="ECO:0000313" key="5">
    <source>
        <dbReference type="EMBL" id="OLF16212.1"/>
    </source>
</evidence>
<keyword evidence="6" id="KW-1185">Reference proteome</keyword>
<accession>A0A1Q8CPB9</accession>
<dbReference type="EMBL" id="MSIE01000031">
    <property type="protein sequence ID" value="OLF16212.1"/>
    <property type="molecule type" value="Genomic_DNA"/>
</dbReference>
<dbReference type="Gene3D" id="1.10.10.10">
    <property type="entry name" value="Winged helix-like DNA-binding domain superfamily/Winged helix DNA-binding domain"/>
    <property type="match status" value="1"/>
</dbReference>
<dbReference type="Pfam" id="PF00196">
    <property type="entry name" value="GerE"/>
    <property type="match status" value="1"/>
</dbReference>
<dbReference type="STRING" id="1912961.BU204_17715"/>